<evidence type="ECO:0000256" key="6">
    <source>
        <dbReference type="SAM" id="Coils"/>
    </source>
</evidence>
<dbReference type="PROSITE" id="PS00036">
    <property type="entry name" value="BZIP_BASIC"/>
    <property type="match status" value="1"/>
</dbReference>
<dbReference type="KEGG" id="qsa:O6P43_000461"/>
<dbReference type="GO" id="GO:0003677">
    <property type="term" value="F:DNA binding"/>
    <property type="evidence" value="ECO:0007669"/>
    <property type="project" value="UniProtKB-KW"/>
</dbReference>
<feature type="compositionally biased region" description="Polar residues" evidence="7">
    <location>
        <begin position="159"/>
        <end position="178"/>
    </location>
</feature>
<dbReference type="InterPro" id="IPR043452">
    <property type="entry name" value="BZIP46-like"/>
</dbReference>
<feature type="compositionally biased region" description="Polar residues" evidence="7">
    <location>
        <begin position="73"/>
        <end position="103"/>
    </location>
</feature>
<dbReference type="FunFam" id="1.20.5.170:FF:000020">
    <property type="entry name" value="BZIP transcription factor"/>
    <property type="match status" value="1"/>
</dbReference>
<dbReference type="GO" id="GO:0003700">
    <property type="term" value="F:DNA-binding transcription factor activity"/>
    <property type="evidence" value="ECO:0007669"/>
    <property type="project" value="InterPro"/>
</dbReference>
<sequence>MVVSENLNPEQRPPPLPEGVPLNDPSISSLSRQNSLLSLTLDEIQCKSGRSFGSMNMDEFLANIWLPDEDQFSFPSQPNKDEAPNNNNVVAEPTFSQQGTFSIPNPICKKTVDEVWSEIHKDQAQGPQHDAAKDTSNQQPLNRQQTFGVNDFGRFPSKGWSSSGIKQSNMVMTDSADTNAAEKCRTESSGNNNKRRIIDGPPEVVVERRQRRMLKNRESAARSRARKQAYTVELEAELEQLKYENEQLKQSIAELDKKWRQKVEKRKKKSAQAQRKAEKLRTVMRTRSLP</sequence>
<dbReference type="SUPFAM" id="SSF57959">
    <property type="entry name" value="Leucine zipper domain"/>
    <property type="match status" value="1"/>
</dbReference>
<evidence type="ECO:0000259" key="8">
    <source>
        <dbReference type="PROSITE" id="PS50217"/>
    </source>
</evidence>
<dbReference type="GO" id="GO:0005634">
    <property type="term" value="C:nucleus"/>
    <property type="evidence" value="ECO:0007669"/>
    <property type="project" value="UniProtKB-SubCell"/>
</dbReference>
<dbReference type="PANTHER" id="PTHR22952">
    <property type="entry name" value="CAMP-RESPONSE ELEMENT BINDING PROTEIN-RELATED"/>
    <property type="match status" value="1"/>
</dbReference>
<dbReference type="CDD" id="cd14707">
    <property type="entry name" value="bZIP_plant_BZIP46"/>
    <property type="match status" value="1"/>
</dbReference>
<feature type="compositionally biased region" description="Polar residues" evidence="7">
    <location>
        <begin position="134"/>
        <end position="148"/>
    </location>
</feature>
<feature type="coiled-coil region" evidence="6">
    <location>
        <begin position="231"/>
        <end position="258"/>
    </location>
</feature>
<reference evidence="9 10" key="1">
    <citation type="journal article" date="2023" name="Science">
        <title>Elucidation of the pathway for biosynthesis of saponin adjuvants from the soapbark tree.</title>
        <authorList>
            <person name="Reed J."/>
            <person name="Orme A."/>
            <person name="El-Demerdash A."/>
            <person name="Owen C."/>
            <person name="Martin L.B.B."/>
            <person name="Misra R.C."/>
            <person name="Kikuchi S."/>
            <person name="Rejzek M."/>
            <person name="Martin A.C."/>
            <person name="Harkess A."/>
            <person name="Leebens-Mack J."/>
            <person name="Louveau T."/>
            <person name="Stephenson M.J."/>
            <person name="Osbourn A."/>
        </authorList>
    </citation>
    <scope>NUCLEOTIDE SEQUENCE [LARGE SCALE GENOMIC DNA]</scope>
    <source>
        <strain evidence="9">S10</strain>
    </source>
</reference>
<dbReference type="EMBL" id="JARAOO010000001">
    <property type="protein sequence ID" value="KAJ7981160.1"/>
    <property type="molecule type" value="Genomic_DNA"/>
</dbReference>
<dbReference type="GO" id="GO:0045893">
    <property type="term" value="P:positive regulation of DNA-templated transcription"/>
    <property type="evidence" value="ECO:0007669"/>
    <property type="project" value="InterPro"/>
</dbReference>
<evidence type="ECO:0000256" key="2">
    <source>
        <dbReference type="ARBA" id="ARBA00023015"/>
    </source>
</evidence>
<feature type="region of interest" description="Disordered" evidence="7">
    <location>
        <begin position="71"/>
        <end position="105"/>
    </location>
</feature>
<dbReference type="Pfam" id="PF00170">
    <property type="entry name" value="bZIP_1"/>
    <property type="match status" value="1"/>
</dbReference>
<dbReference type="InterPro" id="IPR046347">
    <property type="entry name" value="bZIP_sf"/>
</dbReference>
<dbReference type="Proteomes" id="UP001163823">
    <property type="component" value="Chromosome 1"/>
</dbReference>
<evidence type="ECO:0000256" key="4">
    <source>
        <dbReference type="ARBA" id="ARBA00023163"/>
    </source>
</evidence>
<dbReference type="InterPro" id="IPR004827">
    <property type="entry name" value="bZIP"/>
</dbReference>
<keyword evidence="2" id="KW-0805">Transcription regulation</keyword>
<feature type="region of interest" description="Disordered" evidence="7">
    <location>
        <begin position="263"/>
        <end position="290"/>
    </location>
</feature>
<proteinExistence type="predicted"/>
<protein>
    <submittedName>
        <fullName evidence="9">Protein ABSCISIC ACID-INSENSITIVE 5</fullName>
    </submittedName>
</protein>
<feature type="domain" description="BZIP" evidence="8">
    <location>
        <begin position="206"/>
        <end position="258"/>
    </location>
</feature>
<keyword evidence="10" id="KW-1185">Reference proteome</keyword>
<evidence type="ECO:0000313" key="10">
    <source>
        <dbReference type="Proteomes" id="UP001163823"/>
    </source>
</evidence>
<dbReference type="SMART" id="SM00338">
    <property type="entry name" value="BRLZ"/>
    <property type="match status" value="1"/>
</dbReference>
<evidence type="ECO:0000256" key="5">
    <source>
        <dbReference type="ARBA" id="ARBA00023242"/>
    </source>
</evidence>
<gene>
    <name evidence="9" type="ORF">O6P43_000461</name>
</gene>
<dbReference type="Gene3D" id="1.20.5.170">
    <property type="match status" value="1"/>
</dbReference>
<keyword evidence="3" id="KW-0238">DNA-binding</keyword>
<feature type="region of interest" description="Disordered" evidence="7">
    <location>
        <begin position="118"/>
        <end position="200"/>
    </location>
</feature>
<accession>A0AAD7VMT5</accession>
<dbReference type="PANTHER" id="PTHR22952:SF395">
    <property type="entry name" value="ABSCISIC ACID-INSENSITIVE 5-LIKE PROTEIN 1"/>
    <property type="match status" value="1"/>
</dbReference>
<evidence type="ECO:0000313" key="9">
    <source>
        <dbReference type="EMBL" id="KAJ7981159.1"/>
    </source>
</evidence>
<evidence type="ECO:0000256" key="3">
    <source>
        <dbReference type="ARBA" id="ARBA00023125"/>
    </source>
</evidence>
<comment type="caution">
    <text evidence="9">The sequence shown here is derived from an EMBL/GenBank/DDBJ whole genome shotgun (WGS) entry which is preliminary data.</text>
</comment>
<evidence type="ECO:0000256" key="7">
    <source>
        <dbReference type="SAM" id="MobiDB-lite"/>
    </source>
</evidence>
<keyword evidence="5" id="KW-0539">Nucleus</keyword>
<comment type="subcellular location">
    <subcellularLocation>
        <location evidence="1">Nucleus</location>
    </subcellularLocation>
</comment>
<keyword evidence="6" id="KW-0175">Coiled coil</keyword>
<dbReference type="AlphaFoldDB" id="A0AAD7VMT5"/>
<evidence type="ECO:0000256" key="1">
    <source>
        <dbReference type="ARBA" id="ARBA00004123"/>
    </source>
</evidence>
<name>A0AAD7VMT5_QUISA</name>
<dbReference type="PROSITE" id="PS50217">
    <property type="entry name" value="BZIP"/>
    <property type="match status" value="1"/>
</dbReference>
<dbReference type="EMBL" id="JARAOO010000001">
    <property type="protein sequence ID" value="KAJ7981159.1"/>
    <property type="molecule type" value="Genomic_DNA"/>
</dbReference>
<dbReference type="GO" id="GO:0046983">
    <property type="term" value="F:protein dimerization activity"/>
    <property type="evidence" value="ECO:0007669"/>
    <property type="project" value="UniProtKB-ARBA"/>
</dbReference>
<feature type="region of interest" description="Disordered" evidence="7">
    <location>
        <begin position="1"/>
        <end position="29"/>
    </location>
</feature>
<organism evidence="9 10">
    <name type="scientific">Quillaja saponaria</name>
    <name type="common">Soap bark tree</name>
    <dbReference type="NCBI Taxonomy" id="32244"/>
    <lineage>
        <taxon>Eukaryota</taxon>
        <taxon>Viridiplantae</taxon>
        <taxon>Streptophyta</taxon>
        <taxon>Embryophyta</taxon>
        <taxon>Tracheophyta</taxon>
        <taxon>Spermatophyta</taxon>
        <taxon>Magnoliopsida</taxon>
        <taxon>eudicotyledons</taxon>
        <taxon>Gunneridae</taxon>
        <taxon>Pentapetalae</taxon>
        <taxon>rosids</taxon>
        <taxon>fabids</taxon>
        <taxon>Fabales</taxon>
        <taxon>Quillajaceae</taxon>
        <taxon>Quillaja</taxon>
    </lineage>
</organism>
<keyword evidence="4" id="KW-0804">Transcription</keyword>